<dbReference type="Pfam" id="PF09134">
    <property type="entry name" value="Invasin_D3"/>
    <property type="match status" value="2"/>
</dbReference>
<feature type="non-terminal residue" evidence="2">
    <location>
        <position position="1"/>
    </location>
</feature>
<feature type="domain" description="Invasin" evidence="1">
    <location>
        <begin position="11"/>
        <end position="83"/>
    </location>
</feature>
<accession>A0A0F9GIR9</accession>
<sequence length="671" mass="65929">SSISAVSPDPATAGSSVTITVTAYDQYQNALTSGTDTVVINVTGANVDTPSVTDNSNGTYTASYTPTASGADTIAGTIGGTSIGRDGEGTSNGTWNLTVDPAVASYLRVTGDATMTAGATNELTIKAYDASDNLATAYTGVKSLTFSGPGAAPDSTAPTVEATAIGTAFNVTFTNGESAASAATLIAYNAAVTEVDVSDGTLNSTGDASYDLNVTVNPASASAPDTSISAVSPDPATAGSSVTITVTAYDEYQNPLTSGGATVVINVTGANVDTPSVTDNTDGTYTASYTPTASGADAIAGTINAAAIGRDGDGTSDGTWNLTVDPGPASYLRVTGDATMTAGTTNELTIKAYDASDNLATAYTGVKSLTFSGPGAAPDSTAPTVEATAIGTAFNVTFTNGESAASAATLLAYNAAVTEVDVSDGTLNSTGDASYDLNVTVNPASASNSDTSISAVAPDPATAGSSVTITVTAYDQYQNALTSGTATVVINVGGANTAAPSVTDNSNGTYTASYTPTASGADNITGTIGGTSIGRDGEGTSNGTWNLTVNPAVASYLRVTGDATMTAGATNELTIKAYDASDNLATAYTGVKSLTFSGPGAAPDSTAPTVEATAIGTAFNVTFTNGESAASAATLIAYNAAVTEVDVSDGTLNSTGDASYDLNVTVNPASA</sequence>
<dbReference type="EMBL" id="LAZR01026251">
    <property type="protein sequence ID" value="KKL69315.1"/>
    <property type="molecule type" value="Genomic_DNA"/>
</dbReference>
<dbReference type="Pfam" id="PF00630">
    <property type="entry name" value="Filamin"/>
    <property type="match status" value="1"/>
</dbReference>
<dbReference type="SUPFAM" id="SSF81296">
    <property type="entry name" value="E set domains"/>
    <property type="match status" value="3"/>
</dbReference>
<dbReference type="PANTHER" id="PTHR16165:SF30">
    <property type="entry name" value="NXPE FAMILY MEMBER 3-LIKE"/>
    <property type="match status" value="1"/>
</dbReference>
<dbReference type="PROSITE" id="PS50194">
    <property type="entry name" value="FILAMIN_REPEAT"/>
    <property type="match status" value="3"/>
</dbReference>
<feature type="non-terminal residue" evidence="2">
    <location>
        <position position="671"/>
    </location>
</feature>
<dbReference type="InterPro" id="IPR017868">
    <property type="entry name" value="Filamin/ABP280_repeat-like"/>
</dbReference>
<name>A0A0F9GIR9_9ZZZZ</name>
<dbReference type="Gene3D" id="2.60.40.10">
    <property type="entry name" value="Immunoglobulins"/>
    <property type="match status" value="3"/>
</dbReference>
<gene>
    <name evidence="2" type="ORF">LCGC14_2116180</name>
</gene>
<dbReference type="InterPro" id="IPR013783">
    <property type="entry name" value="Ig-like_fold"/>
</dbReference>
<reference evidence="2" key="1">
    <citation type="journal article" date="2015" name="Nature">
        <title>Complex archaea that bridge the gap between prokaryotes and eukaryotes.</title>
        <authorList>
            <person name="Spang A."/>
            <person name="Saw J.H."/>
            <person name="Jorgensen S.L."/>
            <person name="Zaremba-Niedzwiedzka K."/>
            <person name="Martijn J."/>
            <person name="Lind A.E."/>
            <person name="van Eijk R."/>
            <person name="Schleper C."/>
            <person name="Guy L."/>
            <person name="Ettema T.J."/>
        </authorList>
    </citation>
    <scope>NUCLEOTIDE SEQUENCE</scope>
</reference>
<feature type="domain" description="Invasin" evidence="1">
    <location>
        <begin position="228"/>
        <end position="306"/>
    </location>
</feature>
<dbReference type="PANTHER" id="PTHR16165">
    <property type="entry name" value="NXPE FAMILY MEMBER"/>
    <property type="match status" value="1"/>
</dbReference>
<protein>
    <recommendedName>
        <fullName evidence="1">Invasin domain-containing protein</fullName>
    </recommendedName>
</protein>
<evidence type="ECO:0000313" key="2">
    <source>
        <dbReference type="EMBL" id="KKL69315.1"/>
    </source>
</evidence>
<dbReference type="AlphaFoldDB" id="A0A0F9GIR9"/>
<dbReference type="InterPro" id="IPR015217">
    <property type="entry name" value="Invasin_dom_3"/>
</dbReference>
<evidence type="ECO:0000259" key="1">
    <source>
        <dbReference type="Pfam" id="PF09134"/>
    </source>
</evidence>
<organism evidence="2">
    <name type="scientific">marine sediment metagenome</name>
    <dbReference type="NCBI Taxonomy" id="412755"/>
    <lineage>
        <taxon>unclassified sequences</taxon>
        <taxon>metagenomes</taxon>
        <taxon>ecological metagenomes</taxon>
    </lineage>
</organism>
<comment type="caution">
    <text evidence="2">The sequence shown here is derived from an EMBL/GenBank/DDBJ whole genome shotgun (WGS) entry which is preliminary data.</text>
</comment>
<dbReference type="InterPro" id="IPR014756">
    <property type="entry name" value="Ig_E-set"/>
</dbReference>
<proteinExistence type="predicted"/>